<feature type="compositionally biased region" description="Basic and acidic residues" evidence="2">
    <location>
        <begin position="161"/>
        <end position="174"/>
    </location>
</feature>
<feature type="compositionally biased region" description="Basic and acidic residues" evidence="2">
    <location>
        <begin position="271"/>
        <end position="281"/>
    </location>
</feature>
<evidence type="ECO:0000256" key="3">
    <source>
        <dbReference type="SAM" id="SignalP"/>
    </source>
</evidence>
<accession>A0A444W6G5</accession>
<dbReference type="SMART" id="SM00028">
    <property type="entry name" value="TPR"/>
    <property type="match status" value="2"/>
</dbReference>
<protein>
    <submittedName>
        <fullName evidence="4">Tetratricopeptide repeat protein</fullName>
    </submittedName>
</protein>
<dbReference type="InterPro" id="IPR019734">
    <property type="entry name" value="TPR_rpt"/>
</dbReference>
<dbReference type="Pfam" id="PF00515">
    <property type="entry name" value="TPR_1"/>
    <property type="match status" value="1"/>
</dbReference>
<feature type="region of interest" description="Disordered" evidence="2">
    <location>
        <begin position="149"/>
        <end position="297"/>
    </location>
</feature>
<evidence type="ECO:0000256" key="2">
    <source>
        <dbReference type="SAM" id="MobiDB-lite"/>
    </source>
</evidence>
<dbReference type="PROSITE" id="PS50005">
    <property type="entry name" value="TPR"/>
    <property type="match status" value="1"/>
</dbReference>
<organism evidence="4 5">
    <name type="scientific">Flavobacterium beibuense</name>
    <dbReference type="NCBI Taxonomy" id="657326"/>
    <lineage>
        <taxon>Bacteria</taxon>
        <taxon>Pseudomonadati</taxon>
        <taxon>Bacteroidota</taxon>
        <taxon>Flavobacteriia</taxon>
        <taxon>Flavobacteriales</taxon>
        <taxon>Flavobacteriaceae</taxon>
        <taxon>Flavobacterium</taxon>
    </lineage>
</organism>
<keyword evidence="3" id="KW-0732">Signal</keyword>
<dbReference type="Proteomes" id="UP000289775">
    <property type="component" value="Unassembled WGS sequence"/>
</dbReference>
<dbReference type="Pfam" id="PF13432">
    <property type="entry name" value="TPR_16"/>
    <property type="match status" value="1"/>
</dbReference>
<reference evidence="4 5" key="1">
    <citation type="submission" date="2014-12" db="EMBL/GenBank/DDBJ databases">
        <title>Genome sequence of Flavobacterium beibuense RSKm HC5.</title>
        <authorList>
            <person name="Kim J.F."/>
            <person name="Song J.Y."/>
            <person name="Kwak M.-J."/>
            <person name="Lee S.-W."/>
        </authorList>
    </citation>
    <scope>NUCLEOTIDE SEQUENCE [LARGE SCALE GENOMIC DNA]</scope>
    <source>
        <strain evidence="4 5">RSKm HC5</strain>
    </source>
</reference>
<name>A0A444W6G5_9FLAO</name>
<feature type="signal peptide" evidence="3">
    <location>
        <begin position="1"/>
        <end position="18"/>
    </location>
</feature>
<dbReference type="Gene3D" id="1.25.40.10">
    <property type="entry name" value="Tetratricopeptide repeat domain"/>
    <property type="match status" value="2"/>
</dbReference>
<dbReference type="PROSITE" id="PS50293">
    <property type="entry name" value="TPR_REGION"/>
    <property type="match status" value="1"/>
</dbReference>
<keyword evidence="1" id="KW-0802">TPR repeat</keyword>
<dbReference type="RefSeq" id="WP_129751920.1">
    <property type="nucleotide sequence ID" value="NZ_JUIW01000010.1"/>
</dbReference>
<keyword evidence="5" id="KW-1185">Reference proteome</keyword>
<evidence type="ECO:0000313" key="5">
    <source>
        <dbReference type="Proteomes" id="UP000289775"/>
    </source>
</evidence>
<feature type="compositionally biased region" description="Basic and acidic residues" evidence="2">
    <location>
        <begin position="182"/>
        <end position="237"/>
    </location>
</feature>
<proteinExistence type="predicted"/>
<dbReference type="AlphaFoldDB" id="A0A444W6G5"/>
<dbReference type="InterPro" id="IPR011990">
    <property type="entry name" value="TPR-like_helical_dom_sf"/>
</dbReference>
<dbReference type="SUPFAM" id="SSF48452">
    <property type="entry name" value="TPR-like"/>
    <property type="match status" value="1"/>
</dbReference>
<feature type="chain" id="PRO_5019538092" evidence="3">
    <location>
        <begin position="19"/>
        <end position="297"/>
    </location>
</feature>
<dbReference type="EMBL" id="JUIW01000010">
    <property type="protein sequence ID" value="RYJ41457.1"/>
    <property type="molecule type" value="Genomic_DNA"/>
</dbReference>
<evidence type="ECO:0000313" key="4">
    <source>
        <dbReference type="EMBL" id="RYJ41457.1"/>
    </source>
</evidence>
<sequence>MKGLVTYSLLLFSLVAFSQQKGDKENKDNKKDVYLSKGNSQFADKEYVDAEANYRISQSDSPTKSAGAYNLGNAIYRQGKVEESMYAYLTAIETAESKKDKHRAYHNLGNALMKVKDYQTAVEAYRNALRNDPYDEETRYNFALAKEMLKKNPPPPQQNKDQNKDQQDKQDNKDNQNQGNNNKDENKGNNQGDKDNKDNKQNKPDDKKGNGQDKEKGDEQKDKGGQQDKDKSDKDGQNKPGGGDEGNRDQEPAEGSPSKQRMENLLDAMNNEEKKVQDKVNAKKVKGMPPQRQEKDW</sequence>
<dbReference type="OrthoDB" id="1525165at2"/>
<evidence type="ECO:0000256" key="1">
    <source>
        <dbReference type="PROSITE-ProRule" id="PRU00339"/>
    </source>
</evidence>
<feature type="repeat" description="TPR" evidence="1">
    <location>
        <begin position="102"/>
        <end position="135"/>
    </location>
</feature>
<gene>
    <name evidence="4" type="ORF">NU09_2831</name>
</gene>
<comment type="caution">
    <text evidence="4">The sequence shown here is derived from an EMBL/GenBank/DDBJ whole genome shotgun (WGS) entry which is preliminary data.</text>
</comment>